<keyword evidence="3" id="KW-1185">Reference proteome</keyword>
<protein>
    <submittedName>
        <fullName evidence="2">Plasmid stabilization system protein</fullName>
    </submittedName>
</protein>
<sequence>MIVRTHARADEELAGAIQYYHRVGGADLAVRFLKTFDAAMTRIGADPESLPIFYETVRFGPVRRCPLGRPWPYDALFTVARNAVAVVSVWHHRRDPKDRPV</sequence>
<dbReference type="InterPro" id="IPR035093">
    <property type="entry name" value="RelE/ParE_toxin_dom_sf"/>
</dbReference>
<dbReference type="OrthoDB" id="278204at2"/>
<dbReference type="RefSeq" id="WP_145357168.1">
    <property type="nucleotide sequence ID" value="NZ_CP036265.1"/>
</dbReference>
<evidence type="ECO:0000313" key="3">
    <source>
        <dbReference type="Proteomes" id="UP000318741"/>
    </source>
</evidence>
<evidence type="ECO:0000313" key="2">
    <source>
        <dbReference type="EMBL" id="QDT14382.1"/>
    </source>
</evidence>
<organism evidence="2 3">
    <name type="scientific">Alienimonas californiensis</name>
    <dbReference type="NCBI Taxonomy" id="2527989"/>
    <lineage>
        <taxon>Bacteria</taxon>
        <taxon>Pseudomonadati</taxon>
        <taxon>Planctomycetota</taxon>
        <taxon>Planctomycetia</taxon>
        <taxon>Planctomycetales</taxon>
        <taxon>Planctomycetaceae</taxon>
        <taxon>Alienimonas</taxon>
    </lineage>
</organism>
<dbReference type="Gene3D" id="3.30.2310.20">
    <property type="entry name" value="RelE-like"/>
    <property type="match status" value="1"/>
</dbReference>
<proteinExistence type="predicted"/>
<reference evidence="2 3" key="1">
    <citation type="submission" date="2019-02" db="EMBL/GenBank/DDBJ databases">
        <title>Deep-cultivation of Planctomycetes and their phenomic and genomic characterization uncovers novel biology.</title>
        <authorList>
            <person name="Wiegand S."/>
            <person name="Jogler M."/>
            <person name="Boedeker C."/>
            <person name="Pinto D."/>
            <person name="Vollmers J."/>
            <person name="Rivas-Marin E."/>
            <person name="Kohn T."/>
            <person name="Peeters S.H."/>
            <person name="Heuer A."/>
            <person name="Rast P."/>
            <person name="Oberbeckmann S."/>
            <person name="Bunk B."/>
            <person name="Jeske O."/>
            <person name="Meyerdierks A."/>
            <person name="Storesund J.E."/>
            <person name="Kallscheuer N."/>
            <person name="Luecker S."/>
            <person name="Lage O.M."/>
            <person name="Pohl T."/>
            <person name="Merkel B.J."/>
            <person name="Hornburger P."/>
            <person name="Mueller R.-W."/>
            <person name="Bruemmer F."/>
            <person name="Labrenz M."/>
            <person name="Spormann A.M."/>
            <person name="Op den Camp H."/>
            <person name="Overmann J."/>
            <person name="Amann R."/>
            <person name="Jetten M.S.M."/>
            <person name="Mascher T."/>
            <person name="Medema M.H."/>
            <person name="Devos D.P."/>
            <person name="Kaster A.-K."/>
            <person name="Ovreas L."/>
            <person name="Rohde M."/>
            <person name="Galperin M.Y."/>
            <person name="Jogler C."/>
        </authorList>
    </citation>
    <scope>NUCLEOTIDE SEQUENCE [LARGE SCALE GENOMIC DNA]</scope>
    <source>
        <strain evidence="2 3">CA12</strain>
    </source>
</reference>
<dbReference type="InterPro" id="IPR007712">
    <property type="entry name" value="RelE/ParE_toxin"/>
</dbReference>
<evidence type="ECO:0000256" key="1">
    <source>
        <dbReference type="ARBA" id="ARBA00022649"/>
    </source>
</evidence>
<accession>A0A517P4R7</accession>
<gene>
    <name evidence="2" type="ORF">CA12_04550</name>
</gene>
<dbReference type="Pfam" id="PF05016">
    <property type="entry name" value="ParE_toxin"/>
    <property type="match status" value="1"/>
</dbReference>
<dbReference type="Proteomes" id="UP000318741">
    <property type="component" value="Chromosome"/>
</dbReference>
<dbReference type="KEGG" id="acaf:CA12_04550"/>
<dbReference type="AlphaFoldDB" id="A0A517P4R7"/>
<keyword evidence="1" id="KW-1277">Toxin-antitoxin system</keyword>
<dbReference type="EMBL" id="CP036265">
    <property type="protein sequence ID" value="QDT14382.1"/>
    <property type="molecule type" value="Genomic_DNA"/>
</dbReference>
<name>A0A517P4R7_9PLAN</name>